<comment type="caution">
    <text evidence="2">The sequence shown here is derived from an EMBL/GenBank/DDBJ whole genome shotgun (WGS) entry which is preliminary data.</text>
</comment>
<dbReference type="PANTHER" id="PTHR33608:SF7">
    <property type="entry name" value="DUF58 DOMAIN-CONTAINING PROTEIN"/>
    <property type="match status" value="1"/>
</dbReference>
<keyword evidence="3" id="KW-1185">Reference proteome</keyword>
<dbReference type="InterPro" id="IPR002881">
    <property type="entry name" value="DUF58"/>
</dbReference>
<evidence type="ECO:0000313" key="3">
    <source>
        <dbReference type="Proteomes" id="UP001139474"/>
    </source>
</evidence>
<dbReference type="InterPro" id="IPR036465">
    <property type="entry name" value="vWFA_dom_sf"/>
</dbReference>
<dbReference type="AlphaFoldDB" id="A0A9X2JS33"/>
<dbReference type="Pfam" id="PF01882">
    <property type="entry name" value="DUF58"/>
    <property type="match status" value="1"/>
</dbReference>
<accession>A0A9X2JS33</accession>
<dbReference type="EMBL" id="JAMZDE010000001">
    <property type="protein sequence ID" value="MCP1338325.1"/>
    <property type="molecule type" value="Genomic_DNA"/>
</dbReference>
<protein>
    <submittedName>
        <fullName evidence="2">DUF58 domain-containing protein</fullName>
    </submittedName>
</protein>
<dbReference type="InterPro" id="IPR002035">
    <property type="entry name" value="VWF_A"/>
</dbReference>
<dbReference type="Gene3D" id="3.40.50.410">
    <property type="entry name" value="von Willebrand factor, type A domain"/>
    <property type="match status" value="1"/>
</dbReference>
<dbReference type="SUPFAM" id="SSF53300">
    <property type="entry name" value="vWA-like"/>
    <property type="match status" value="1"/>
</dbReference>
<dbReference type="SMART" id="SM00327">
    <property type="entry name" value="VWA"/>
    <property type="match status" value="1"/>
</dbReference>
<evidence type="ECO:0000259" key="1">
    <source>
        <dbReference type="SMART" id="SM00327"/>
    </source>
</evidence>
<feature type="domain" description="VWFA" evidence="1">
    <location>
        <begin position="85"/>
        <end position="249"/>
    </location>
</feature>
<proteinExistence type="predicted"/>
<sequence>MNAPLPFDELFNADFLSRLQHLSLRLSRAQRGGRLAEQRTTARGQGLEFADYKPYIAGDDLRAVDWHIYKRLGRLFVRTFEEQQDLPVYFLLDLSASMFVESPPRINSALRAIMALAAIALAQQDNITLLTASDSLEVSLKSLSGKNNTMRVATTLSEYQAQGQGQLGEVLKQVSQYPLRRGLLVVVSDFFDSAGSTAVAQQLQQIPHKLLLLQLSKDYDADPRRLAGLSGEVSLDDGEQAPLNITINANLMNRYQQAYQQHQDILTKFASDYGAGFLKLDCDTDELDQLSDLLGSGGPLL</sequence>
<dbReference type="PANTHER" id="PTHR33608">
    <property type="entry name" value="BLL2464 PROTEIN"/>
    <property type="match status" value="1"/>
</dbReference>
<evidence type="ECO:0000313" key="2">
    <source>
        <dbReference type="EMBL" id="MCP1338325.1"/>
    </source>
</evidence>
<dbReference type="RefSeq" id="WP_253617339.1">
    <property type="nucleotide sequence ID" value="NZ_JAMZDE010000001.1"/>
</dbReference>
<reference evidence="2" key="1">
    <citation type="submission" date="2022-06" db="EMBL/GenBank/DDBJ databases">
        <title>Idiomarina rhizosphaerae M1R2S28.</title>
        <authorList>
            <person name="Sun J.-Q."/>
            <person name="Li L.-F."/>
        </authorList>
    </citation>
    <scope>NUCLEOTIDE SEQUENCE</scope>
    <source>
        <strain evidence="2">M1R2S28</strain>
    </source>
</reference>
<dbReference type="Proteomes" id="UP001139474">
    <property type="component" value="Unassembled WGS sequence"/>
</dbReference>
<gene>
    <name evidence="2" type="ORF">NJR55_01850</name>
</gene>
<organism evidence="2 3">
    <name type="scientific">Idiomarina rhizosphaerae</name>
    <dbReference type="NCBI Taxonomy" id="2961572"/>
    <lineage>
        <taxon>Bacteria</taxon>
        <taxon>Pseudomonadati</taxon>
        <taxon>Pseudomonadota</taxon>
        <taxon>Gammaproteobacteria</taxon>
        <taxon>Alteromonadales</taxon>
        <taxon>Idiomarinaceae</taxon>
        <taxon>Idiomarina</taxon>
    </lineage>
</organism>
<name>A0A9X2JS33_9GAMM</name>